<dbReference type="AlphaFoldDB" id="A0A0F3RT22"/>
<organism evidence="1 2">
    <name type="scientific">Levilactobacillus spicheri</name>
    <dbReference type="NCBI Taxonomy" id="216463"/>
    <lineage>
        <taxon>Bacteria</taxon>
        <taxon>Bacillati</taxon>
        <taxon>Bacillota</taxon>
        <taxon>Bacilli</taxon>
        <taxon>Lactobacillales</taxon>
        <taxon>Lactobacillaceae</taxon>
        <taxon>Levilactobacillus</taxon>
    </lineage>
</organism>
<dbReference type="PATRIC" id="fig|216463.3.peg.1640"/>
<dbReference type="EMBL" id="JZCR01000024">
    <property type="protein sequence ID" value="KJW11922.1"/>
    <property type="molecule type" value="Genomic_DNA"/>
</dbReference>
<sequence>MYVNQDFDIFADPTLAGRLGQIRQILDPKFEETVAALQPTLAELGQPLYPHVALHRRRTKNPPPDTWVALSTSKRGYKRLPHLEIGLWDDRLYIWLNLLDEATNRVALADGVVLSTVTQLPAVFQCANDHTDKRAPQPLTTATYQALLADQHRRKHAEWQVGRDFLRGSAFFTGTAADQLATIQATVGALLPVYRELLN</sequence>
<gene>
    <name evidence="1" type="ORF">VC81_11930</name>
</gene>
<dbReference type="OrthoDB" id="9812818at2"/>
<name>A0A0F3RT22_9LACO</name>
<dbReference type="Gene3D" id="3.30.930.20">
    <property type="entry name" value="Protein of unknown function DUF1054"/>
    <property type="match status" value="1"/>
</dbReference>
<reference evidence="1 2" key="1">
    <citation type="submission" date="2015-03" db="EMBL/GenBank/DDBJ databases">
        <authorList>
            <person name="Zheng J."/>
            <person name="Ganezle M."/>
        </authorList>
    </citation>
    <scope>NUCLEOTIDE SEQUENCE [LARGE SCALE GENOMIC DNA]</scope>
    <source>
        <strain evidence="1 2">LP38</strain>
    </source>
</reference>
<evidence type="ECO:0000313" key="2">
    <source>
        <dbReference type="Proteomes" id="UP000033491"/>
    </source>
</evidence>
<dbReference type="SUPFAM" id="SSF142913">
    <property type="entry name" value="YktB/PF0168-like"/>
    <property type="match status" value="1"/>
</dbReference>
<comment type="caution">
    <text evidence="1">The sequence shown here is derived from an EMBL/GenBank/DDBJ whole genome shotgun (WGS) entry which is preliminary data.</text>
</comment>
<dbReference type="Pfam" id="PF06335">
    <property type="entry name" value="DUF1054"/>
    <property type="match status" value="1"/>
</dbReference>
<accession>A0A0F3RT22</accession>
<evidence type="ECO:0000313" key="1">
    <source>
        <dbReference type="EMBL" id="KJW11922.1"/>
    </source>
</evidence>
<dbReference type="InterPro" id="IPR009403">
    <property type="entry name" value="UPF0637"/>
</dbReference>
<proteinExistence type="predicted"/>
<dbReference type="Proteomes" id="UP000033491">
    <property type="component" value="Unassembled WGS sequence"/>
</dbReference>
<dbReference type="InterPro" id="IPR053707">
    <property type="entry name" value="UPF0637_domain_sf"/>
</dbReference>
<protein>
    <submittedName>
        <fullName evidence="1">Uncharacterized protein</fullName>
    </submittedName>
</protein>
<dbReference type="RefSeq" id="WP_045808278.1">
    <property type="nucleotide sequence ID" value="NZ_JZCR01000024.1"/>
</dbReference>
<dbReference type="STRING" id="216463.VC81_11930"/>